<proteinExistence type="inferred from homology"/>
<evidence type="ECO:0000256" key="2">
    <source>
        <dbReference type="ARBA" id="ARBA00006840"/>
    </source>
</evidence>
<evidence type="ECO:0000256" key="1">
    <source>
        <dbReference type="ARBA" id="ARBA00004141"/>
    </source>
</evidence>
<evidence type="ECO:0000313" key="7">
    <source>
        <dbReference type="EMBL" id="KAK4774963.1"/>
    </source>
</evidence>
<feature type="transmembrane region" description="Helical" evidence="6">
    <location>
        <begin position="12"/>
        <end position="32"/>
    </location>
</feature>
<keyword evidence="8" id="KW-1185">Reference proteome</keyword>
<dbReference type="InterPro" id="IPR018499">
    <property type="entry name" value="Tetraspanin/Peripherin"/>
</dbReference>
<dbReference type="GO" id="GO:0009734">
    <property type="term" value="P:auxin-activated signaling pathway"/>
    <property type="evidence" value="ECO:0007669"/>
    <property type="project" value="InterPro"/>
</dbReference>
<gene>
    <name evidence="7" type="ORF">SAY86_009898</name>
</gene>
<evidence type="ECO:0000256" key="5">
    <source>
        <dbReference type="ARBA" id="ARBA00023136"/>
    </source>
</evidence>
<reference evidence="7 8" key="1">
    <citation type="journal article" date="2023" name="Hortic Res">
        <title>Pangenome of water caltrop reveals structural variations and asymmetric subgenome divergence after allopolyploidization.</title>
        <authorList>
            <person name="Zhang X."/>
            <person name="Chen Y."/>
            <person name="Wang L."/>
            <person name="Yuan Y."/>
            <person name="Fang M."/>
            <person name="Shi L."/>
            <person name="Lu R."/>
            <person name="Comes H.P."/>
            <person name="Ma Y."/>
            <person name="Chen Y."/>
            <person name="Huang G."/>
            <person name="Zhou Y."/>
            <person name="Zheng Z."/>
            <person name="Qiu Y."/>
        </authorList>
    </citation>
    <scope>NUCLEOTIDE SEQUENCE [LARGE SCALE GENOMIC DNA]</scope>
    <source>
        <strain evidence="7">F231</strain>
    </source>
</reference>
<evidence type="ECO:0000256" key="3">
    <source>
        <dbReference type="ARBA" id="ARBA00022692"/>
    </source>
</evidence>
<dbReference type="PANTHER" id="PTHR32191">
    <property type="entry name" value="TETRASPANIN-8-RELATED"/>
    <property type="match status" value="1"/>
</dbReference>
<keyword evidence="4 6" id="KW-1133">Transmembrane helix</keyword>
<dbReference type="InterPro" id="IPR044991">
    <property type="entry name" value="TET_plant"/>
</dbReference>
<keyword evidence="5 6" id="KW-0472">Membrane</keyword>
<dbReference type="Proteomes" id="UP001346149">
    <property type="component" value="Unassembled WGS sequence"/>
</dbReference>
<evidence type="ECO:0000313" key="8">
    <source>
        <dbReference type="Proteomes" id="UP001346149"/>
    </source>
</evidence>
<organism evidence="7 8">
    <name type="scientific">Trapa natans</name>
    <name type="common">Water chestnut</name>
    <dbReference type="NCBI Taxonomy" id="22666"/>
    <lineage>
        <taxon>Eukaryota</taxon>
        <taxon>Viridiplantae</taxon>
        <taxon>Streptophyta</taxon>
        <taxon>Embryophyta</taxon>
        <taxon>Tracheophyta</taxon>
        <taxon>Spermatophyta</taxon>
        <taxon>Magnoliopsida</taxon>
        <taxon>eudicotyledons</taxon>
        <taxon>Gunneridae</taxon>
        <taxon>Pentapetalae</taxon>
        <taxon>rosids</taxon>
        <taxon>malvids</taxon>
        <taxon>Myrtales</taxon>
        <taxon>Lythraceae</taxon>
        <taxon>Trapa</taxon>
    </lineage>
</organism>
<accession>A0AAN7QTF1</accession>
<evidence type="ECO:0000256" key="4">
    <source>
        <dbReference type="ARBA" id="ARBA00022989"/>
    </source>
</evidence>
<evidence type="ECO:0008006" key="9">
    <source>
        <dbReference type="Google" id="ProtNLM"/>
    </source>
</evidence>
<comment type="similarity">
    <text evidence="2">Belongs to the tetraspanin (TM4SF) family.</text>
</comment>
<feature type="transmembrane region" description="Helical" evidence="6">
    <location>
        <begin position="70"/>
        <end position="96"/>
    </location>
</feature>
<sequence>MVRVSNALIGTLNVLSAVFSLFAVGFSLYLHIHGGSTCYQFMETPLLITGVVLLAVSIMGLIGSCGKINFFMYIYLTVLFICIVGLIGCTVFAFIVTNAGAGKVVSGRGFKEYRLGDYSNWLQNHVVKGKRWERIRTCLAESEACSSLASQGSLTLALFNKKNLSPIESGCCKPPVECGFTFKNSTYWTIPKSGPAVADSDCNTWSNQQNALCFNCNSCKAGFLGNIKKQWKNLLIFNICLILFVIIVYSIGCCASRNNRSRRKYGRYGGIA</sequence>
<dbReference type="Pfam" id="PF00335">
    <property type="entry name" value="Tetraspanin"/>
    <property type="match status" value="1"/>
</dbReference>
<protein>
    <recommendedName>
        <fullName evidence="9">Tetraspanin-8</fullName>
    </recommendedName>
</protein>
<dbReference type="AlphaFoldDB" id="A0AAN7QTF1"/>
<name>A0AAN7QTF1_TRANT</name>
<dbReference type="GO" id="GO:0016020">
    <property type="term" value="C:membrane"/>
    <property type="evidence" value="ECO:0007669"/>
    <property type="project" value="UniProtKB-SubCell"/>
</dbReference>
<feature type="transmembrane region" description="Helical" evidence="6">
    <location>
        <begin position="44"/>
        <end position="63"/>
    </location>
</feature>
<keyword evidence="3 6" id="KW-0812">Transmembrane</keyword>
<comment type="caution">
    <text evidence="7">The sequence shown here is derived from an EMBL/GenBank/DDBJ whole genome shotgun (WGS) entry which is preliminary data.</text>
</comment>
<comment type="subcellular location">
    <subcellularLocation>
        <location evidence="1">Membrane</location>
        <topology evidence="1">Multi-pass membrane protein</topology>
    </subcellularLocation>
</comment>
<feature type="transmembrane region" description="Helical" evidence="6">
    <location>
        <begin position="234"/>
        <end position="255"/>
    </location>
</feature>
<evidence type="ECO:0000256" key="6">
    <source>
        <dbReference type="SAM" id="Phobius"/>
    </source>
</evidence>
<dbReference type="EMBL" id="JAXQNO010000019">
    <property type="protein sequence ID" value="KAK4774963.1"/>
    <property type="molecule type" value="Genomic_DNA"/>
</dbReference>